<accession>A0ABR2K8I5</accession>
<proteinExistence type="predicted"/>
<dbReference type="SUPFAM" id="SSF46689">
    <property type="entry name" value="Homeodomain-like"/>
    <property type="match status" value="1"/>
</dbReference>
<feature type="compositionally biased region" description="Basic residues" evidence="1">
    <location>
        <begin position="148"/>
        <end position="163"/>
    </location>
</feature>
<name>A0ABR2K8I5_9EUKA</name>
<evidence type="ECO:0000259" key="3">
    <source>
        <dbReference type="PROSITE" id="PS51294"/>
    </source>
</evidence>
<feature type="compositionally biased region" description="Polar residues" evidence="1">
    <location>
        <begin position="1"/>
        <end position="15"/>
    </location>
</feature>
<comment type="caution">
    <text evidence="4">The sequence shown here is derived from an EMBL/GenBank/DDBJ whole genome shotgun (WGS) entry which is preliminary data.</text>
</comment>
<evidence type="ECO:0000313" key="5">
    <source>
        <dbReference type="Proteomes" id="UP001470230"/>
    </source>
</evidence>
<feature type="compositionally biased region" description="Polar residues" evidence="1">
    <location>
        <begin position="212"/>
        <end position="226"/>
    </location>
</feature>
<feature type="domain" description="Myb-like" evidence="2">
    <location>
        <begin position="78"/>
        <end position="131"/>
    </location>
</feature>
<evidence type="ECO:0000313" key="4">
    <source>
        <dbReference type="EMBL" id="KAK8887232.1"/>
    </source>
</evidence>
<evidence type="ECO:0000259" key="2">
    <source>
        <dbReference type="PROSITE" id="PS50090"/>
    </source>
</evidence>
<feature type="domain" description="HTH myb-type" evidence="3">
    <location>
        <begin position="78"/>
        <end position="135"/>
    </location>
</feature>
<dbReference type="InterPro" id="IPR001005">
    <property type="entry name" value="SANT/Myb"/>
</dbReference>
<sequence>MSSTISSDTEINSSPIGIHEFGGDQLISSKPSNRHQKRPKVVDDENEDISLWSEAKRQSWAAINTNPNAFFYRHCAPGEQKRNGAWDPYEKKLFLETMKVHPPSQGRWGLFAQHIPGRVGYQCRNYYHRLLESGEIKALPEEIEKMQRPRKRKATSSKQVSKRPKVEISEEPEIEVDEMKLSSDDKESSSPSESEEITLSQVNKLAFTSKGLNEQETDSNQVSSRVDSQDHQDIDSYQYEVITYLDNDLVPPQDADVAPQVNLVNDTEQIEKLPVISNEPNQIITDNVQTVIPQIKEENQNILKWTPRMAEPWKTLTPEQVEKLKLRNEQPFQYEASRILSHNFNNPLNLILFSLKVDNSKIDKYVNAVRDHLANDDQPIIDELLKLYFQAIDSDDGADSLADYIISTAKPSYM</sequence>
<dbReference type="Proteomes" id="UP001470230">
    <property type="component" value="Unassembled WGS sequence"/>
</dbReference>
<keyword evidence="5" id="KW-1185">Reference proteome</keyword>
<dbReference type="Gene3D" id="1.10.10.60">
    <property type="entry name" value="Homeodomain-like"/>
    <property type="match status" value="1"/>
</dbReference>
<reference evidence="4 5" key="1">
    <citation type="submission" date="2024-04" db="EMBL/GenBank/DDBJ databases">
        <title>Tritrichomonas musculus Genome.</title>
        <authorList>
            <person name="Alves-Ferreira E."/>
            <person name="Grigg M."/>
            <person name="Lorenzi H."/>
            <person name="Galac M."/>
        </authorList>
    </citation>
    <scope>NUCLEOTIDE SEQUENCE [LARGE SCALE GENOMIC DNA]</scope>
    <source>
        <strain evidence="4 5">EAF2021</strain>
    </source>
</reference>
<feature type="compositionally biased region" description="Basic and acidic residues" evidence="1">
    <location>
        <begin position="177"/>
        <end position="188"/>
    </location>
</feature>
<dbReference type="InterPro" id="IPR009057">
    <property type="entry name" value="Homeodomain-like_sf"/>
</dbReference>
<dbReference type="PROSITE" id="PS51294">
    <property type="entry name" value="HTH_MYB"/>
    <property type="match status" value="1"/>
</dbReference>
<dbReference type="Pfam" id="PF00249">
    <property type="entry name" value="Myb_DNA-binding"/>
    <property type="match status" value="1"/>
</dbReference>
<gene>
    <name evidence="4" type="ORF">M9Y10_038270</name>
</gene>
<protein>
    <recommendedName>
        <fullName evidence="6">Myb-like DNA-binding domain containing protein</fullName>
    </recommendedName>
</protein>
<feature type="region of interest" description="Disordered" evidence="1">
    <location>
        <begin position="1"/>
        <end position="46"/>
    </location>
</feature>
<feature type="region of interest" description="Disordered" evidence="1">
    <location>
        <begin position="212"/>
        <end position="232"/>
    </location>
</feature>
<dbReference type="PROSITE" id="PS50090">
    <property type="entry name" value="MYB_LIKE"/>
    <property type="match status" value="1"/>
</dbReference>
<dbReference type="CDD" id="cd00167">
    <property type="entry name" value="SANT"/>
    <property type="match status" value="1"/>
</dbReference>
<organism evidence="4 5">
    <name type="scientific">Tritrichomonas musculus</name>
    <dbReference type="NCBI Taxonomy" id="1915356"/>
    <lineage>
        <taxon>Eukaryota</taxon>
        <taxon>Metamonada</taxon>
        <taxon>Parabasalia</taxon>
        <taxon>Tritrichomonadida</taxon>
        <taxon>Tritrichomonadidae</taxon>
        <taxon>Tritrichomonas</taxon>
    </lineage>
</organism>
<dbReference type="EMBL" id="JAPFFF010000006">
    <property type="protein sequence ID" value="KAK8887232.1"/>
    <property type="molecule type" value="Genomic_DNA"/>
</dbReference>
<feature type="region of interest" description="Disordered" evidence="1">
    <location>
        <begin position="145"/>
        <end position="200"/>
    </location>
</feature>
<dbReference type="InterPro" id="IPR017930">
    <property type="entry name" value="Myb_dom"/>
</dbReference>
<evidence type="ECO:0008006" key="6">
    <source>
        <dbReference type="Google" id="ProtNLM"/>
    </source>
</evidence>
<evidence type="ECO:0000256" key="1">
    <source>
        <dbReference type="SAM" id="MobiDB-lite"/>
    </source>
</evidence>